<reference evidence="3" key="1">
    <citation type="journal article" date="2021" name="PeerJ">
        <title>Extensive microbial diversity within the chicken gut microbiome revealed by metagenomics and culture.</title>
        <authorList>
            <person name="Gilroy R."/>
            <person name="Ravi A."/>
            <person name="Getino M."/>
            <person name="Pursley I."/>
            <person name="Horton D.L."/>
            <person name="Alikhan N.F."/>
            <person name="Baker D."/>
            <person name="Gharbi K."/>
            <person name="Hall N."/>
            <person name="Watson M."/>
            <person name="Adriaenssens E.M."/>
            <person name="Foster-Nyarko E."/>
            <person name="Jarju S."/>
            <person name="Secka A."/>
            <person name="Antonio M."/>
            <person name="Oren A."/>
            <person name="Chaudhuri R.R."/>
            <person name="La Ragione R."/>
            <person name="Hildebrand F."/>
            <person name="Pallen M.J."/>
        </authorList>
    </citation>
    <scope>NUCLEOTIDE SEQUENCE</scope>
    <source>
        <strain evidence="3">CHK193-4272</strain>
    </source>
</reference>
<comment type="caution">
    <text evidence="3">The sequence shown here is derived from an EMBL/GenBank/DDBJ whole genome shotgun (WGS) entry which is preliminary data.</text>
</comment>
<feature type="domain" description="J" evidence="2">
    <location>
        <begin position="2"/>
        <end position="101"/>
    </location>
</feature>
<dbReference type="PROSITE" id="PS50076">
    <property type="entry name" value="DNAJ_2"/>
    <property type="match status" value="1"/>
</dbReference>
<dbReference type="CDD" id="cd06257">
    <property type="entry name" value="DnaJ"/>
    <property type="match status" value="1"/>
</dbReference>
<evidence type="ECO:0000313" key="3">
    <source>
        <dbReference type="EMBL" id="HIV62484.1"/>
    </source>
</evidence>
<keyword evidence="1" id="KW-0235">DNA replication</keyword>
<sequence length="165" mass="19445">MNPWIILGIEQTSKLEIIKNAYAEKSKLHHPEDEPEEFQKIHQAYREAIKLAKTVPPQPKTPEQKRIKPPVLQFKRSFYIHKPYDNPARAKFYKSEFDEYSKGQLEKFKRENWCFPKSFEYKPQTDTITSIGKIPIKGAKKNDSELNFTQLENTDLTILSDEFVL</sequence>
<accession>A0A9D1PJ56</accession>
<organism evidence="3 4">
    <name type="scientific">Candidatus Butyricicoccus avistercoris</name>
    <dbReference type="NCBI Taxonomy" id="2838518"/>
    <lineage>
        <taxon>Bacteria</taxon>
        <taxon>Bacillati</taxon>
        <taxon>Bacillota</taxon>
        <taxon>Clostridia</taxon>
        <taxon>Eubacteriales</taxon>
        <taxon>Butyricicoccaceae</taxon>
        <taxon>Butyricicoccus</taxon>
    </lineage>
</organism>
<name>A0A9D1PJ56_9FIRM</name>
<dbReference type="GO" id="GO:0006260">
    <property type="term" value="P:DNA replication"/>
    <property type="evidence" value="ECO:0007669"/>
    <property type="project" value="UniProtKB-KW"/>
</dbReference>
<proteinExistence type="predicted"/>
<reference evidence="3" key="2">
    <citation type="submission" date="2021-04" db="EMBL/GenBank/DDBJ databases">
        <authorList>
            <person name="Gilroy R."/>
        </authorList>
    </citation>
    <scope>NUCLEOTIDE SEQUENCE</scope>
    <source>
        <strain evidence="3">CHK193-4272</strain>
    </source>
</reference>
<dbReference type="InterPro" id="IPR036869">
    <property type="entry name" value="J_dom_sf"/>
</dbReference>
<dbReference type="AlphaFoldDB" id="A0A9D1PJ56"/>
<evidence type="ECO:0000313" key="4">
    <source>
        <dbReference type="Proteomes" id="UP000886808"/>
    </source>
</evidence>
<dbReference type="Gene3D" id="1.10.287.110">
    <property type="entry name" value="DnaJ domain"/>
    <property type="match status" value="1"/>
</dbReference>
<dbReference type="Proteomes" id="UP000886808">
    <property type="component" value="Unassembled WGS sequence"/>
</dbReference>
<dbReference type="EMBL" id="DXIE01000035">
    <property type="protein sequence ID" value="HIV62484.1"/>
    <property type="molecule type" value="Genomic_DNA"/>
</dbReference>
<dbReference type="InterPro" id="IPR001623">
    <property type="entry name" value="DnaJ_domain"/>
</dbReference>
<protein>
    <submittedName>
        <fullName evidence="3">J domain-containing protein</fullName>
    </submittedName>
</protein>
<dbReference type="SUPFAM" id="SSF46565">
    <property type="entry name" value="Chaperone J-domain"/>
    <property type="match status" value="1"/>
</dbReference>
<gene>
    <name evidence="3" type="ORF">H9746_06565</name>
</gene>
<evidence type="ECO:0000256" key="1">
    <source>
        <dbReference type="ARBA" id="ARBA00022705"/>
    </source>
</evidence>
<evidence type="ECO:0000259" key="2">
    <source>
        <dbReference type="PROSITE" id="PS50076"/>
    </source>
</evidence>